<keyword evidence="6" id="KW-1185">Reference proteome</keyword>
<organism evidence="5 6">
    <name type="scientific">Nitrosomonas cryotolerans ATCC 49181</name>
    <dbReference type="NCBI Taxonomy" id="1131553"/>
    <lineage>
        <taxon>Bacteria</taxon>
        <taxon>Pseudomonadati</taxon>
        <taxon>Pseudomonadota</taxon>
        <taxon>Betaproteobacteria</taxon>
        <taxon>Nitrosomonadales</taxon>
        <taxon>Nitrosomonadaceae</taxon>
        <taxon>Nitrosomonas</taxon>
    </lineage>
</organism>
<comment type="similarity">
    <text evidence="3 4">Belongs to the bacterial glucokinase family.</text>
</comment>
<dbReference type="EC" id="2.7.1.2" evidence="3"/>
<dbReference type="InterPro" id="IPR003836">
    <property type="entry name" value="Glucokinase"/>
</dbReference>
<evidence type="ECO:0000313" key="6">
    <source>
        <dbReference type="Proteomes" id="UP000185062"/>
    </source>
</evidence>
<dbReference type="SUPFAM" id="SSF53067">
    <property type="entry name" value="Actin-like ATPase domain"/>
    <property type="match status" value="1"/>
</dbReference>
<dbReference type="PANTHER" id="PTHR47363">
    <property type="entry name" value="GLUCOKINASE"/>
    <property type="match status" value="1"/>
</dbReference>
<gene>
    <name evidence="3" type="primary">glk</name>
    <name evidence="5" type="ORF">SAMN02743940_0876</name>
</gene>
<evidence type="ECO:0000256" key="2">
    <source>
        <dbReference type="ARBA" id="ARBA00022777"/>
    </source>
</evidence>
<dbReference type="eggNOG" id="COG0837">
    <property type="taxonomic scope" value="Bacteria"/>
</dbReference>
<dbReference type="GO" id="GO:0004340">
    <property type="term" value="F:glucokinase activity"/>
    <property type="evidence" value="ECO:0007669"/>
    <property type="project" value="UniProtKB-UniRule"/>
</dbReference>
<comment type="subcellular location">
    <subcellularLocation>
        <location evidence="3">Cytoplasm</location>
    </subcellularLocation>
</comment>
<accession>A0A1N6GUR8</accession>
<evidence type="ECO:0000256" key="1">
    <source>
        <dbReference type="ARBA" id="ARBA00022679"/>
    </source>
</evidence>
<dbReference type="GO" id="GO:0006096">
    <property type="term" value="P:glycolytic process"/>
    <property type="evidence" value="ECO:0007669"/>
    <property type="project" value="UniProtKB-UniRule"/>
</dbReference>
<evidence type="ECO:0000313" key="5">
    <source>
        <dbReference type="EMBL" id="SIO11331.1"/>
    </source>
</evidence>
<protein>
    <recommendedName>
        <fullName evidence="3">Glucokinase</fullName>
        <ecNumber evidence="3">2.7.1.2</ecNumber>
    </recommendedName>
    <alternativeName>
        <fullName evidence="3">Glucose kinase</fullName>
    </alternativeName>
</protein>
<keyword evidence="3" id="KW-0324">Glycolysis</keyword>
<keyword evidence="2 3" id="KW-0418">Kinase</keyword>
<proteinExistence type="inferred from homology"/>
<reference evidence="5 6" key="1">
    <citation type="submission" date="2016-12" db="EMBL/GenBank/DDBJ databases">
        <authorList>
            <person name="Song W.-J."/>
            <person name="Kurnit D.M."/>
        </authorList>
    </citation>
    <scope>NUCLEOTIDE SEQUENCE [LARGE SCALE GENOMIC DNA]</scope>
    <source>
        <strain evidence="5 6">ATCC 49181</strain>
    </source>
</reference>
<dbReference type="GO" id="GO:0005536">
    <property type="term" value="F:D-glucose binding"/>
    <property type="evidence" value="ECO:0007669"/>
    <property type="project" value="InterPro"/>
</dbReference>
<dbReference type="HAMAP" id="MF_00524">
    <property type="entry name" value="Glucokinase"/>
    <property type="match status" value="1"/>
</dbReference>
<dbReference type="AlphaFoldDB" id="A0A1N6GUR8"/>
<dbReference type="Pfam" id="PF02685">
    <property type="entry name" value="Glucokinase"/>
    <property type="match status" value="1"/>
</dbReference>
<evidence type="ECO:0000256" key="3">
    <source>
        <dbReference type="HAMAP-Rule" id="MF_00524"/>
    </source>
</evidence>
<keyword evidence="3" id="KW-0963">Cytoplasm</keyword>
<keyword evidence="1 3" id="KW-0808">Transferase</keyword>
<dbReference type="Gene3D" id="3.40.367.20">
    <property type="match status" value="1"/>
</dbReference>
<dbReference type="Gene3D" id="3.30.420.40">
    <property type="match status" value="1"/>
</dbReference>
<dbReference type="STRING" id="44575.SAMN05216419_100284"/>
<dbReference type="PANTHER" id="PTHR47363:SF1">
    <property type="entry name" value="GLUCOKINASE"/>
    <property type="match status" value="1"/>
</dbReference>
<keyword evidence="3" id="KW-0547">Nucleotide-binding</keyword>
<comment type="catalytic activity">
    <reaction evidence="3">
        <text>D-glucose + ATP = D-glucose 6-phosphate + ADP + H(+)</text>
        <dbReference type="Rhea" id="RHEA:17825"/>
        <dbReference type="ChEBI" id="CHEBI:4167"/>
        <dbReference type="ChEBI" id="CHEBI:15378"/>
        <dbReference type="ChEBI" id="CHEBI:30616"/>
        <dbReference type="ChEBI" id="CHEBI:61548"/>
        <dbReference type="ChEBI" id="CHEBI:456216"/>
        <dbReference type="EC" id="2.7.1.2"/>
    </reaction>
</comment>
<dbReference type="GO" id="GO:0005737">
    <property type="term" value="C:cytoplasm"/>
    <property type="evidence" value="ECO:0007669"/>
    <property type="project" value="UniProtKB-SubCell"/>
</dbReference>
<dbReference type="CDD" id="cd24008">
    <property type="entry name" value="ASKHA_NBD_GLK"/>
    <property type="match status" value="1"/>
</dbReference>
<dbReference type="RefSeq" id="WP_028460660.1">
    <property type="nucleotide sequence ID" value="NZ_FSRO01000001.1"/>
</dbReference>
<dbReference type="NCBIfam" id="TIGR00749">
    <property type="entry name" value="glk"/>
    <property type="match status" value="1"/>
</dbReference>
<dbReference type="GO" id="GO:0005524">
    <property type="term" value="F:ATP binding"/>
    <property type="evidence" value="ECO:0007669"/>
    <property type="project" value="UniProtKB-UniRule"/>
</dbReference>
<dbReference type="Proteomes" id="UP000185062">
    <property type="component" value="Unassembled WGS sequence"/>
</dbReference>
<name>A0A1N6GUR8_9PROT</name>
<dbReference type="EMBL" id="FSRO01000001">
    <property type="protein sequence ID" value="SIO11331.1"/>
    <property type="molecule type" value="Genomic_DNA"/>
</dbReference>
<evidence type="ECO:0000256" key="4">
    <source>
        <dbReference type="RuleBase" id="RU004046"/>
    </source>
</evidence>
<dbReference type="InterPro" id="IPR043129">
    <property type="entry name" value="ATPase_NBD"/>
</dbReference>
<sequence>MSSRLIYGDIGGTKTLLGAAILHNGKIQQHLERRYDSAAYHSFLIMLKDFLGTIEANGITGHSTAACFAIAGPVIAQQAKLTNLPWHIHAKDIAAACSITKVKLINDFEAAALAVEILSSSDLVTLQTGKAEAQAMRVVLGAGTGMGVAWLTWQSGHYVSLSTEAGHIDFAPVNRLQFGLFEYLQKKFGHVSIERILSGSGLTYIFNFLQMGLQEEPRLPKITLNEGDAPIITALALKQKHPIAIQTLDLFNEIYGAYAGNLALAGLCRNGVYIAGGIAPSIIGSLRNGRFIRAFRDKGRFSIMMNKIPVQVIINTQVSLLGAQQEVLRLQAGIR</sequence>
<feature type="binding site" evidence="3">
    <location>
        <begin position="8"/>
        <end position="13"/>
    </location>
    <ligand>
        <name>ATP</name>
        <dbReference type="ChEBI" id="CHEBI:30616"/>
    </ligand>
</feature>
<keyword evidence="3" id="KW-0067">ATP-binding</keyword>